<name>A0A1H9ABS7_9BACT</name>
<organism evidence="2 3">
    <name type="scientific">Neolewinella agarilytica</name>
    <dbReference type="NCBI Taxonomy" id="478744"/>
    <lineage>
        <taxon>Bacteria</taxon>
        <taxon>Pseudomonadati</taxon>
        <taxon>Bacteroidota</taxon>
        <taxon>Saprospiria</taxon>
        <taxon>Saprospirales</taxon>
        <taxon>Lewinellaceae</taxon>
        <taxon>Neolewinella</taxon>
    </lineage>
</organism>
<dbReference type="OrthoDB" id="1450227at2"/>
<evidence type="ECO:0000313" key="2">
    <source>
        <dbReference type="EMBL" id="SEP73937.1"/>
    </source>
</evidence>
<dbReference type="STRING" id="478744.SAMN05444359_10233"/>
<accession>A0A1H9ABS7</accession>
<proteinExistence type="predicted"/>
<dbReference type="EMBL" id="FOFB01000002">
    <property type="protein sequence ID" value="SEP73937.1"/>
    <property type="molecule type" value="Genomic_DNA"/>
</dbReference>
<dbReference type="InParanoid" id="A0A1H9ABS7"/>
<gene>
    <name evidence="2" type="ORF">SAMN05444359_10233</name>
</gene>
<feature type="compositionally biased region" description="Gly residues" evidence="1">
    <location>
        <begin position="179"/>
        <end position="197"/>
    </location>
</feature>
<evidence type="ECO:0000256" key="1">
    <source>
        <dbReference type="SAM" id="MobiDB-lite"/>
    </source>
</evidence>
<dbReference type="AlphaFoldDB" id="A0A1H9ABS7"/>
<keyword evidence="3" id="KW-1185">Reference proteome</keyword>
<dbReference type="Proteomes" id="UP000199021">
    <property type="component" value="Unassembled WGS sequence"/>
</dbReference>
<dbReference type="RefSeq" id="WP_139211730.1">
    <property type="nucleotide sequence ID" value="NZ_FOFB01000002.1"/>
</dbReference>
<protein>
    <submittedName>
        <fullName evidence="2">Uncharacterized protein</fullName>
    </submittedName>
</protein>
<reference evidence="3" key="1">
    <citation type="submission" date="2016-10" db="EMBL/GenBank/DDBJ databases">
        <authorList>
            <person name="Varghese N."/>
            <person name="Submissions S."/>
        </authorList>
    </citation>
    <scope>NUCLEOTIDE SEQUENCE [LARGE SCALE GENOMIC DNA]</scope>
    <source>
        <strain evidence="3">DSM 24740</strain>
    </source>
</reference>
<feature type="region of interest" description="Disordered" evidence="1">
    <location>
        <begin position="179"/>
        <end position="199"/>
    </location>
</feature>
<evidence type="ECO:0000313" key="3">
    <source>
        <dbReference type="Proteomes" id="UP000199021"/>
    </source>
</evidence>
<sequence length="749" mass="81984">MLTACEKDGYIPLDETPIHPEEVIRNKPIIVERNLVSEEVLVLRSEIINSVTNLSTPRTKDGKFENFLDSILLTPAYIVNDTSGNAIVYSFLLEEKSIDVFANLVVRIDSLGNSTSFVYQYEMDTEFSIGFNSGKDNISNFSGAVRIRPLSTLLQFKEKCNLGDCFKILVGKPDYGTTPSGGGGGGSGEAGGPGGRVTTGPTTVHPSGGDCWHVEEYGCEQSGCTTVITFEPWCGLVFLWPDDKSNNCGPDDCGEFIKILGIIPRRLLSSVTQTNIERLDILLKDLPYDGNVINYILNENTFEECFSDIHNSGNCVRAQVVDYLNSVVPLTGNGSFPFTDNYNGFSDEELSAFLNAVVLANGNDHVVESVNYLASKNLQDIPSTVSLPDLIAYLGYTSVNAGEAFTTAADDFLSIVSAIEIHNSPSPISLSWLATHPESISLLVSSVSDPIIAEGISLSIEIIAGLHENMNENEQVTTTVWAFSDRYRFNASSKLYLLDIAEILDEESFSSESKNFIRENASKTDRIANSVDCSEDPCLCDVINKWKSARFITKASRSIFRVFRDHNGSDNLEITTSSVSGEQLASTTWAHTSLPTTPPGLDIDGGQFKITFNSDKPMNCTQVGLAATLLHELLHAHIAQQRIHMSTADFANRYPLFSTGTNNESGSHIEMADKYVETITSDLVSLFPDLEPSYAYRLAWVGLDNTPAFRAKEAADPNFRQNVIDADKLASCQSGMDSERDAVGMTKCY</sequence>